<dbReference type="Proteomes" id="UP000078541">
    <property type="component" value="Unassembled WGS sequence"/>
</dbReference>
<evidence type="ECO:0000313" key="4">
    <source>
        <dbReference type="Proteomes" id="UP000078541"/>
    </source>
</evidence>
<dbReference type="Gene3D" id="4.10.60.10">
    <property type="entry name" value="Zinc finger, CCHC-type"/>
    <property type="match status" value="1"/>
</dbReference>
<dbReference type="InterPro" id="IPR001878">
    <property type="entry name" value="Znf_CCHC"/>
</dbReference>
<keyword evidence="1" id="KW-0479">Metal-binding</keyword>
<feature type="domain" description="CCHC-type" evidence="2">
    <location>
        <begin position="42"/>
        <end position="55"/>
    </location>
</feature>
<evidence type="ECO:0000259" key="2">
    <source>
        <dbReference type="PROSITE" id="PS50158"/>
    </source>
</evidence>
<accession>A0A151JW19</accession>
<keyword evidence="1" id="KW-0863">Zinc-finger</keyword>
<dbReference type="AlphaFoldDB" id="A0A151JW19"/>
<dbReference type="EMBL" id="KQ981666">
    <property type="protein sequence ID" value="KYN38466.1"/>
    <property type="molecule type" value="Genomic_DNA"/>
</dbReference>
<gene>
    <name evidence="3" type="ORF">ALC56_07155</name>
</gene>
<sequence>MYDKYFRRVEVLPERSLQCFRCLGVGHVRTAYSSETAHSDYCYHCGAPGHTARSCMAEACCLPCQDAGKRTWTIALGVRSVHSFEAELSWWCL</sequence>
<dbReference type="PROSITE" id="PS50158">
    <property type="entry name" value="ZF_CCHC"/>
    <property type="match status" value="1"/>
</dbReference>
<reference evidence="3 4" key="1">
    <citation type="submission" date="2016-03" db="EMBL/GenBank/DDBJ databases">
        <title>Trachymyrmex septentrionalis WGS genome.</title>
        <authorList>
            <person name="Nygaard S."/>
            <person name="Hu H."/>
            <person name="Boomsma J."/>
            <person name="Zhang G."/>
        </authorList>
    </citation>
    <scope>NUCLEOTIDE SEQUENCE [LARGE SCALE GENOMIC DNA]</scope>
    <source>
        <strain evidence="3">Tsep2-gDNA-1</strain>
        <tissue evidence="3">Whole body</tissue>
    </source>
</reference>
<keyword evidence="4" id="KW-1185">Reference proteome</keyword>
<dbReference type="GO" id="GO:0003676">
    <property type="term" value="F:nucleic acid binding"/>
    <property type="evidence" value="ECO:0007669"/>
    <property type="project" value="InterPro"/>
</dbReference>
<organism evidence="3 4">
    <name type="scientific">Trachymyrmex septentrionalis</name>
    <dbReference type="NCBI Taxonomy" id="34720"/>
    <lineage>
        <taxon>Eukaryota</taxon>
        <taxon>Metazoa</taxon>
        <taxon>Ecdysozoa</taxon>
        <taxon>Arthropoda</taxon>
        <taxon>Hexapoda</taxon>
        <taxon>Insecta</taxon>
        <taxon>Pterygota</taxon>
        <taxon>Neoptera</taxon>
        <taxon>Endopterygota</taxon>
        <taxon>Hymenoptera</taxon>
        <taxon>Apocrita</taxon>
        <taxon>Aculeata</taxon>
        <taxon>Formicoidea</taxon>
        <taxon>Formicidae</taxon>
        <taxon>Myrmicinae</taxon>
        <taxon>Trachymyrmex</taxon>
    </lineage>
</organism>
<protein>
    <recommendedName>
        <fullName evidence="2">CCHC-type domain-containing protein</fullName>
    </recommendedName>
</protein>
<evidence type="ECO:0000313" key="3">
    <source>
        <dbReference type="EMBL" id="KYN38466.1"/>
    </source>
</evidence>
<dbReference type="Pfam" id="PF00098">
    <property type="entry name" value="zf-CCHC"/>
    <property type="match status" value="1"/>
</dbReference>
<name>A0A151JW19_9HYME</name>
<evidence type="ECO:0000256" key="1">
    <source>
        <dbReference type="PROSITE-ProRule" id="PRU00047"/>
    </source>
</evidence>
<keyword evidence="1" id="KW-0862">Zinc</keyword>
<dbReference type="STRING" id="34720.A0A151JW19"/>
<dbReference type="SUPFAM" id="SSF57756">
    <property type="entry name" value="Retrovirus zinc finger-like domains"/>
    <property type="match status" value="1"/>
</dbReference>
<dbReference type="GO" id="GO:0008270">
    <property type="term" value="F:zinc ion binding"/>
    <property type="evidence" value="ECO:0007669"/>
    <property type="project" value="UniProtKB-KW"/>
</dbReference>
<dbReference type="SMART" id="SM00343">
    <property type="entry name" value="ZnF_C2HC"/>
    <property type="match status" value="2"/>
</dbReference>
<proteinExistence type="predicted"/>
<dbReference type="InterPro" id="IPR036875">
    <property type="entry name" value="Znf_CCHC_sf"/>
</dbReference>